<keyword evidence="3" id="KW-1185">Reference proteome</keyword>
<name>A0AAD9RSC3_9HYME</name>
<gene>
    <name evidence="2" type="ORF">KPH14_008562</name>
</gene>
<protein>
    <submittedName>
        <fullName evidence="2">Uncharacterized protein</fullName>
    </submittedName>
</protein>
<feature type="chain" id="PRO_5041902549" evidence="1">
    <location>
        <begin position="27"/>
        <end position="158"/>
    </location>
</feature>
<evidence type="ECO:0000313" key="3">
    <source>
        <dbReference type="Proteomes" id="UP001258017"/>
    </source>
</evidence>
<evidence type="ECO:0000313" key="2">
    <source>
        <dbReference type="EMBL" id="KAK2585042.1"/>
    </source>
</evidence>
<dbReference type="EMBL" id="JAIFRP010000022">
    <property type="protein sequence ID" value="KAK2585042.1"/>
    <property type="molecule type" value="Genomic_DNA"/>
</dbReference>
<feature type="signal peptide" evidence="1">
    <location>
        <begin position="1"/>
        <end position="26"/>
    </location>
</feature>
<reference evidence="2" key="1">
    <citation type="submission" date="2021-08" db="EMBL/GenBank/DDBJ databases">
        <authorList>
            <person name="Misof B."/>
            <person name="Oliver O."/>
            <person name="Podsiadlowski L."/>
            <person name="Donath A."/>
            <person name="Peters R."/>
            <person name="Mayer C."/>
            <person name="Rust J."/>
            <person name="Gunkel S."/>
            <person name="Lesny P."/>
            <person name="Martin S."/>
            <person name="Oeyen J.P."/>
            <person name="Petersen M."/>
            <person name="Panagiotis P."/>
            <person name="Wilbrandt J."/>
            <person name="Tanja T."/>
        </authorList>
    </citation>
    <scope>NUCLEOTIDE SEQUENCE</scope>
    <source>
        <strain evidence="2">GBR_01_08_01A</strain>
        <tissue evidence="2">Thorax + abdomen</tissue>
    </source>
</reference>
<organism evidence="2 3">
    <name type="scientific">Odynerus spinipes</name>
    <dbReference type="NCBI Taxonomy" id="1348599"/>
    <lineage>
        <taxon>Eukaryota</taxon>
        <taxon>Metazoa</taxon>
        <taxon>Ecdysozoa</taxon>
        <taxon>Arthropoda</taxon>
        <taxon>Hexapoda</taxon>
        <taxon>Insecta</taxon>
        <taxon>Pterygota</taxon>
        <taxon>Neoptera</taxon>
        <taxon>Endopterygota</taxon>
        <taxon>Hymenoptera</taxon>
        <taxon>Apocrita</taxon>
        <taxon>Aculeata</taxon>
        <taxon>Vespoidea</taxon>
        <taxon>Vespidae</taxon>
        <taxon>Eumeninae</taxon>
        <taxon>Odynerus</taxon>
    </lineage>
</organism>
<accession>A0AAD9RSC3</accession>
<evidence type="ECO:0000256" key="1">
    <source>
        <dbReference type="SAM" id="SignalP"/>
    </source>
</evidence>
<dbReference type="Proteomes" id="UP001258017">
    <property type="component" value="Unassembled WGS sequence"/>
</dbReference>
<dbReference type="AlphaFoldDB" id="A0AAD9RSC3"/>
<sequence length="158" mass="17638">MTRVKIFQNFGILFLCIFCIGASVDARDSSLKVLDKGAIDNYEDDLAIYSLRKLSSILKHIPLVGPLLNAIDLTLLGFITTFERTTNSLLDRILRESLPCLISSEEVRCDGVYKNGGFGSIIRRAIDLMPDDMPLYIIKKVLDPMMIFGSLLLTGSLY</sequence>
<keyword evidence="1" id="KW-0732">Signal</keyword>
<proteinExistence type="predicted"/>
<comment type="caution">
    <text evidence="2">The sequence shown here is derived from an EMBL/GenBank/DDBJ whole genome shotgun (WGS) entry which is preliminary data.</text>
</comment>
<reference evidence="2" key="2">
    <citation type="journal article" date="2023" name="Commun. Biol.">
        <title>Intrasexual cuticular hydrocarbon dimorphism in a wasp sheds light on hydrocarbon biosynthesis genes in Hymenoptera.</title>
        <authorList>
            <person name="Moris V.C."/>
            <person name="Podsiadlowski L."/>
            <person name="Martin S."/>
            <person name="Oeyen J.P."/>
            <person name="Donath A."/>
            <person name="Petersen M."/>
            <person name="Wilbrandt J."/>
            <person name="Misof B."/>
            <person name="Liedtke D."/>
            <person name="Thamm M."/>
            <person name="Scheiner R."/>
            <person name="Schmitt T."/>
            <person name="Niehuis O."/>
        </authorList>
    </citation>
    <scope>NUCLEOTIDE SEQUENCE</scope>
    <source>
        <strain evidence="2">GBR_01_08_01A</strain>
    </source>
</reference>